<name>A0A1X7AB05_9RHOB</name>
<evidence type="ECO:0000313" key="1">
    <source>
        <dbReference type="EMBL" id="SLN74697.1"/>
    </source>
</evidence>
<protein>
    <submittedName>
        <fullName evidence="1">Uncharacterized protein</fullName>
    </submittedName>
</protein>
<sequence length="29" mass="3159">MISSEDIEAMRDEAEVFARVKFTAGLAGN</sequence>
<dbReference type="Proteomes" id="UP000193570">
    <property type="component" value="Unassembled WGS sequence"/>
</dbReference>
<organism evidence="1 2">
    <name type="scientific">Roseivivax jejudonensis</name>
    <dbReference type="NCBI Taxonomy" id="1529041"/>
    <lineage>
        <taxon>Bacteria</taxon>
        <taxon>Pseudomonadati</taxon>
        <taxon>Pseudomonadota</taxon>
        <taxon>Alphaproteobacteria</taxon>
        <taxon>Rhodobacterales</taxon>
        <taxon>Roseobacteraceae</taxon>
        <taxon>Roseivivax</taxon>
    </lineage>
</organism>
<accession>A0A1X7AB05</accession>
<reference evidence="1 2" key="1">
    <citation type="submission" date="2017-03" db="EMBL/GenBank/DDBJ databases">
        <authorList>
            <person name="Afonso C.L."/>
            <person name="Miller P.J."/>
            <person name="Scott M.A."/>
            <person name="Spackman E."/>
            <person name="Goraichik I."/>
            <person name="Dimitrov K.M."/>
            <person name="Suarez D.L."/>
            <person name="Swayne D.E."/>
        </authorList>
    </citation>
    <scope>NUCLEOTIDE SEQUENCE [LARGE SCALE GENOMIC DNA]</scope>
    <source>
        <strain evidence="1 2">CECT 8625</strain>
    </source>
</reference>
<dbReference type="AlphaFoldDB" id="A0A1X7AB05"/>
<proteinExistence type="predicted"/>
<dbReference type="EMBL" id="FWFK01000011">
    <property type="protein sequence ID" value="SLN74697.1"/>
    <property type="molecule type" value="Genomic_DNA"/>
</dbReference>
<keyword evidence="2" id="KW-1185">Reference proteome</keyword>
<evidence type="ECO:0000313" key="2">
    <source>
        <dbReference type="Proteomes" id="UP000193570"/>
    </source>
</evidence>
<gene>
    <name evidence="1" type="ORF">ROJ8625_04080</name>
</gene>